<gene>
    <name evidence="2" type="ORF">D7Z94_06940</name>
</gene>
<dbReference type="Proteomes" id="UP000276603">
    <property type="component" value="Unassembled WGS sequence"/>
</dbReference>
<reference evidence="2 3" key="1">
    <citation type="submission" date="2018-10" db="EMBL/GenBank/DDBJ databases">
        <title>Ulvibacterium marinum gen. nov., sp. nov., a novel marine bacterium of the family Flavobacteriaceae, isolated from a culture of the green alga Ulva prolifera.</title>
        <authorList>
            <person name="Zhang Z."/>
        </authorList>
    </citation>
    <scope>NUCLEOTIDE SEQUENCE [LARGE SCALE GENOMIC DNA]</scope>
    <source>
        <strain evidence="2 3">CCMM003</strain>
    </source>
</reference>
<organism evidence="2 3">
    <name type="scientific">Ulvibacterium marinum</name>
    <dbReference type="NCBI Taxonomy" id="2419782"/>
    <lineage>
        <taxon>Bacteria</taxon>
        <taxon>Pseudomonadati</taxon>
        <taxon>Bacteroidota</taxon>
        <taxon>Flavobacteriia</taxon>
        <taxon>Flavobacteriales</taxon>
        <taxon>Flavobacteriaceae</taxon>
        <taxon>Ulvibacterium</taxon>
    </lineage>
</organism>
<name>A0A3B0CH20_9FLAO</name>
<keyword evidence="1" id="KW-0812">Transmembrane</keyword>
<protein>
    <submittedName>
        <fullName evidence="2">Uncharacterized protein</fullName>
    </submittedName>
</protein>
<keyword evidence="3" id="KW-1185">Reference proteome</keyword>
<evidence type="ECO:0000313" key="2">
    <source>
        <dbReference type="EMBL" id="RKN83547.1"/>
    </source>
</evidence>
<feature type="transmembrane region" description="Helical" evidence="1">
    <location>
        <begin position="118"/>
        <end position="140"/>
    </location>
</feature>
<evidence type="ECO:0000256" key="1">
    <source>
        <dbReference type="SAM" id="Phobius"/>
    </source>
</evidence>
<evidence type="ECO:0000313" key="3">
    <source>
        <dbReference type="Proteomes" id="UP000276603"/>
    </source>
</evidence>
<comment type="caution">
    <text evidence="2">The sequence shown here is derived from an EMBL/GenBank/DDBJ whole genome shotgun (WGS) entry which is preliminary data.</text>
</comment>
<keyword evidence="1" id="KW-0472">Membrane</keyword>
<feature type="transmembrane region" description="Helical" evidence="1">
    <location>
        <begin position="54"/>
        <end position="74"/>
    </location>
</feature>
<keyword evidence="1" id="KW-1133">Transmembrane helix</keyword>
<feature type="transmembrane region" description="Helical" evidence="1">
    <location>
        <begin position="86"/>
        <end position="106"/>
    </location>
</feature>
<dbReference type="EMBL" id="RBCJ01000001">
    <property type="protein sequence ID" value="RKN83547.1"/>
    <property type="molecule type" value="Genomic_DNA"/>
</dbReference>
<sequence>MQHMYLSSKNLLVVGSVLSFLVALLHVALTIRPKLYDYFGASKLSELTEQGSSFTVWVTLGLVIMFFVWGFYGLSGAGIIGQLPLLRLTLFGIGIIYLIRALMLPSDILKFAQHARPFRFIILSTGSLLAGLFYLMGALMTAK</sequence>
<accession>A0A3B0CH20</accession>
<dbReference type="AlphaFoldDB" id="A0A3B0CH20"/>
<proteinExistence type="predicted"/>